<dbReference type="Pfam" id="PF00440">
    <property type="entry name" value="TetR_N"/>
    <property type="match status" value="1"/>
</dbReference>
<evidence type="ECO:0000256" key="3">
    <source>
        <dbReference type="ARBA" id="ARBA00023163"/>
    </source>
</evidence>
<dbReference type="EMBL" id="JFYO01000006">
    <property type="protein sequence ID" value="EZP26829.1"/>
    <property type="molecule type" value="Genomic_DNA"/>
</dbReference>
<dbReference type="PROSITE" id="PS50977">
    <property type="entry name" value="HTH_TETR_2"/>
    <property type="match status" value="1"/>
</dbReference>
<dbReference type="InterPro" id="IPR050109">
    <property type="entry name" value="HTH-type_TetR-like_transc_reg"/>
</dbReference>
<dbReference type="GO" id="GO:0003700">
    <property type="term" value="F:DNA-binding transcription factor activity"/>
    <property type="evidence" value="ECO:0007669"/>
    <property type="project" value="TreeGrafter"/>
</dbReference>
<dbReference type="PANTHER" id="PTHR30055">
    <property type="entry name" value="HTH-TYPE TRANSCRIPTIONAL REGULATOR RUTR"/>
    <property type="match status" value="1"/>
</dbReference>
<feature type="DNA-binding region" description="H-T-H motif" evidence="4">
    <location>
        <begin position="30"/>
        <end position="49"/>
    </location>
</feature>
<dbReference type="InterPro" id="IPR009057">
    <property type="entry name" value="Homeodomain-like_sf"/>
</dbReference>
<feature type="domain" description="HTH tetR-type" evidence="5">
    <location>
        <begin position="7"/>
        <end position="67"/>
    </location>
</feature>
<evidence type="ECO:0000256" key="2">
    <source>
        <dbReference type="ARBA" id="ARBA00023125"/>
    </source>
</evidence>
<dbReference type="PATRIC" id="fig|273677.3.peg.2015"/>
<accession>A0A031FPQ9</accession>
<dbReference type="AlphaFoldDB" id="A0A031FPQ9"/>
<sequence length="211" mass="22728">MRRMPPEERRHELVAAAIRVIARQGVAAATTRAITAEAGMPLGAFTYIFGTQDELMTAVIDTVIEQERFAAESRAIDPTSLASAIRSGLEGYIDLLERDPADEIALLELALVARRRDPQGQMRAQWETYYTAAEQVLTYAAEITGNRWTQPVADLARHLVVVVDGITTTWLADGDSDAARRTASFAAAAFAAASAPLGAPTEGSPRADGDR</sequence>
<evidence type="ECO:0000256" key="4">
    <source>
        <dbReference type="PROSITE-ProRule" id="PRU00335"/>
    </source>
</evidence>
<evidence type="ECO:0000313" key="6">
    <source>
        <dbReference type="EMBL" id="EZP26829.1"/>
    </source>
</evidence>
<proteinExistence type="predicted"/>
<evidence type="ECO:0000256" key="1">
    <source>
        <dbReference type="ARBA" id="ARBA00023015"/>
    </source>
</evidence>
<dbReference type="InterPro" id="IPR001647">
    <property type="entry name" value="HTH_TetR"/>
</dbReference>
<dbReference type="SUPFAM" id="SSF46689">
    <property type="entry name" value="Homeodomain-like"/>
    <property type="match status" value="1"/>
</dbReference>
<dbReference type="eggNOG" id="COG1309">
    <property type="taxonomic scope" value="Bacteria"/>
</dbReference>
<dbReference type="GeneID" id="91432297"/>
<dbReference type="RefSeq" id="WP_036312073.1">
    <property type="nucleotide sequence ID" value="NZ_CP031421.1"/>
</dbReference>
<gene>
    <name evidence="6" type="ORF">BW34_02031</name>
</gene>
<name>A0A031FPQ9_9MICO</name>
<dbReference type="Proteomes" id="UP000024001">
    <property type="component" value="Unassembled WGS sequence"/>
</dbReference>
<comment type="caution">
    <text evidence="6">The sequence shown here is derived from an EMBL/GenBank/DDBJ whole genome shotgun (WGS) entry which is preliminary data.</text>
</comment>
<dbReference type="PANTHER" id="PTHR30055:SF234">
    <property type="entry name" value="HTH-TYPE TRANSCRIPTIONAL REGULATOR BETI"/>
    <property type="match status" value="1"/>
</dbReference>
<keyword evidence="3" id="KW-0804">Transcription</keyword>
<protein>
    <submittedName>
        <fullName evidence="6">Regulatory protein TetR</fullName>
    </submittedName>
</protein>
<organism evidence="6 7">
    <name type="scientific">Microbacterium oleivorans</name>
    <dbReference type="NCBI Taxonomy" id="273677"/>
    <lineage>
        <taxon>Bacteria</taxon>
        <taxon>Bacillati</taxon>
        <taxon>Actinomycetota</taxon>
        <taxon>Actinomycetes</taxon>
        <taxon>Micrococcales</taxon>
        <taxon>Microbacteriaceae</taxon>
        <taxon>Microbacterium</taxon>
    </lineage>
</organism>
<dbReference type="GO" id="GO:0000976">
    <property type="term" value="F:transcription cis-regulatory region binding"/>
    <property type="evidence" value="ECO:0007669"/>
    <property type="project" value="TreeGrafter"/>
</dbReference>
<reference evidence="6 7" key="1">
    <citation type="submission" date="2014-03" db="EMBL/GenBank/DDBJ databases">
        <title>Draft Genome Sequences of 13 Willow Endophytes.</title>
        <authorList>
            <person name="Gan H.Y."/>
            <person name="Gan H.M."/>
            <person name="Savka M.A."/>
            <person name="Hudson A.O."/>
        </authorList>
    </citation>
    <scope>NUCLEOTIDE SEQUENCE [LARGE SCALE GENOMIC DNA]</scope>
    <source>
        <strain evidence="6 7">RIT293</strain>
    </source>
</reference>
<dbReference type="SUPFAM" id="SSF48498">
    <property type="entry name" value="Tetracyclin repressor-like, C-terminal domain"/>
    <property type="match status" value="1"/>
</dbReference>
<dbReference type="KEGG" id="moo:BWL13_01927"/>
<keyword evidence="2 4" id="KW-0238">DNA-binding</keyword>
<dbReference type="Gene3D" id="1.10.357.10">
    <property type="entry name" value="Tetracycline Repressor, domain 2"/>
    <property type="match status" value="1"/>
</dbReference>
<dbReference type="InterPro" id="IPR036271">
    <property type="entry name" value="Tet_transcr_reg_TetR-rel_C_sf"/>
</dbReference>
<keyword evidence="7" id="KW-1185">Reference proteome</keyword>
<evidence type="ECO:0000313" key="7">
    <source>
        <dbReference type="Proteomes" id="UP000024001"/>
    </source>
</evidence>
<keyword evidence="1" id="KW-0805">Transcription regulation</keyword>
<evidence type="ECO:0000259" key="5">
    <source>
        <dbReference type="PROSITE" id="PS50977"/>
    </source>
</evidence>